<dbReference type="OrthoDB" id="9803420at2"/>
<proteinExistence type="predicted"/>
<evidence type="ECO:0000313" key="1">
    <source>
        <dbReference type="EMBL" id="AIE87494.1"/>
    </source>
</evidence>
<accession>A0A068NYV7</accession>
<dbReference type="KEGG" id="fgi:OP10G_4126"/>
<organism evidence="1 2">
    <name type="scientific">Fimbriimonas ginsengisoli Gsoil 348</name>
    <dbReference type="NCBI Taxonomy" id="661478"/>
    <lineage>
        <taxon>Bacteria</taxon>
        <taxon>Bacillati</taxon>
        <taxon>Armatimonadota</taxon>
        <taxon>Fimbriimonadia</taxon>
        <taxon>Fimbriimonadales</taxon>
        <taxon>Fimbriimonadaceae</taxon>
        <taxon>Fimbriimonas</taxon>
    </lineage>
</organism>
<evidence type="ECO:0000313" key="2">
    <source>
        <dbReference type="Proteomes" id="UP000027982"/>
    </source>
</evidence>
<name>A0A068NYV7_FIMGI</name>
<dbReference type="AlphaFoldDB" id="A0A068NYV7"/>
<keyword evidence="2" id="KW-1185">Reference proteome</keyword>
<dbReference type="EMBL" id="CP007139">
    <property type="protein sequence ID" value="AIE87494.1"/>
    <property type="molecule type" value="Genomic_DNA"/>
</dbReference>
<dbReference type="STRING" id="661478.OP10G_4126"/>
<dbReference type="RefSeq" id="WP_025228607.1">
    <property type="nucleotide sequence ID" value="NZ_CP007139.1"/>
</dbReference>
<dbReference type="HOGENOM" id="CLU_735191_0_0_0"/>
<gene>
    <name evidence="1" type="ORF">OP10G_4126</name>
</gene>
<reference evidence="1 2" key="1">
    <citation type="journal article" date="2014" name="PLoS ONE">
        <title>The first complete genome sequence of the class fimbriimonadia in the phylum armatimonadetes.</title>
        <authorList>
            <person name="Hu Z.Y."/>
            <person name="Wang Y.Z."/>
            <person name="Im W.T."/>
            <person name="Wang S.Y."/>
            <person name="Zhao G.P."/>
            <person name="Zheng H.J."/>
            <person name="Quan Z.X."/>
        </authorList>
    </citation>
    <scope>NUCLEOTIDE SEQUENCE [LARGE SCALE GENOMIC DNA]</scope>
    <source>
        <strain evidence="1">Gsoil 348</strain>
    </source>
</reference>
<protein>
    <submittedName>
        <fullName evidence="1">Uncharacterized protein</fullName>
    </submittedName>
</protein>
<sequence length="376" mass="40997">MLTYLLAITLAPQSVPPSIQPAFEKIRRSLGSDETCKVIPSPDGSFRILITETEHYMSGVGQNQDPRTPQQLKTVKLELVDQLCAVSASNQAKPIAQLFQNDPDVSPNPRMLVNLGKGQGLQWYAHASYERIRGVRKALGLSGGEEPVKLAIRALNVDGSHNAPPAYQDLFAMKDAAVPALERSASKAPVAVQILANLGTPKSVAALIRLNRDATLRSVVELAVSFKKFGPEMKPVYASGLRDGILATQAAAAAERFGWTDLLPAIQARYSHAQDVREALFLRHAIRRLKSNVDLPGLAKSNQIYFGWNDHDTRALLACGDPEYATLTALWMGSIRTKGGAPRGALAKSILQKLRDKGYSAMVDRTAKRYHVETLL</sequence>
<dbReference type="Proteomes" id="UP000027982">
    <property type="component" value="Chromosome"/>
</dbReference>